<keyword evidence="3 6" id="KW-0238">DNA-binding</keyword>
<accession>A0A3N1GAT2</accession>
<keyword evidence="7" id="KW-1185">Reference proteome</keyword>
<keyword evidence="4" id="KW-0804">Transcription</keyword>
<evidence type="ECO:0000256" key="2">
    <source>
        <dbReference type="ARBA" id="ARBA00023015"/>
    </source>
</evidence>
<gene>
    <name evidence="6" type="ORF">EDC03_2855</name>
</gene>
<feature type="domain" description="HTH lysR-type" evidence="5">
    <location>
        <begin position="8"/>
        <end position="65"/>
    </location>
</feature>
<dbReference type="AlphaFoldDB" id="A0A3N1GAT2"/>
<comment type="similarity">
    <text evidence="1">Belongs to the LysR transcriptional regulatory family.</text>
</comment>
<dbReference type="Pfam" id="PF03466">
    <property type="entry name" value="LysR_substrate"/>
    <property type="match status" value="1"/>
</dbReference>
<dbReference type="InterPro" id="IPR000847">
    <property type="entry name" value="LysR_HTH_N"/>
</dbReference>
<dbReference type="InParanoid" id="A0A3N1GAT2"/>
<dbReference type="GO" id="GO:0003700">
    <property type="term" value="F:DNA-binding transcription factor activity"/>
    <property type="evidence" value="ECO:0007669"/>
    <property type="project" value="InterPro"/>
</dbReference>
<dbReference type="InterPro" id="IPR005119">
    <property type="entry name" value="LysR_subst-bd"/>
</dbReference>
<proteinExistence type="inferred from homology"/>
<dbReference type="RefSeq" id="WP_123380901.1">
    <property type="nucleotide sequence ID" value="NZ_RJKN01000007.1"/>
</dbReference>
<keyword evidence="2" id="KW-0805">Transcription regulation</keyword>
<sequence length="316" mass="31591">MVLSERVPDLRSLQLLLAVRDRGSLGAAGAACGTTQQAASARLRAVEAQVGVRLVVRGARGSHLTPAGELLAHWADAVLAAATSLDAAVAALRADAATHLRLAASLTVAEHLVPRWLAALAGRARAEGLAPPEVSLRTANSDDVEALVRAGEVELGFVEGPRAPAGLPGTVVGTDELVVVVAPDHPWARRRGPLAAAELAATALVAREAGSGTRSALEEALAGAVPGVVPAPPALAVASAAAVRASVVAGVAPGALSSLAVADDLALGRLVAVPVRGVDLRRRLRAVWAGGSTPPAGPARTLLALAAAEAAARPRP</sequence>
<dbReference type="Gene3D" id="1.10.10.10">
    <property type="entry name" value="Winged helix-like DNA-binding domain superfamily/Winged helix DNA-binding domain"/>
    <property type="match status" value="1"/>
</dbReference>
<protein>
    <submittedName>
        <fullName evidence="6">DNA-binding transcriptional LysR family regulator</fullName>
    </submittedName>
</protein>
<dbReference type="OrthoDB" id="9808620at2"/>
<dbReference type="PANTHER" id="PTHR30126">
    <property type="entry name" value="HTH-TYPE TRANSCRIPTIONAL REGULATOR"/>
    <property type="match status" value="1"/>
</dbReference>
<evidence type="ECO:0000256" key="4">
    <source>
        <dbReference type="ARBA" id="ARBA00023163"/>
    </source>
</evidence>
<dbReference type="EMBL" id="RJKN01000007">
    <property type="protein sequence ID" value="ROP27327.1"/>
    <property type="molecule type" value="Genomic_DNA"/>
</dbReference>
<dbReference type="FunCoup" id="A0A3N1GAT2">
    <property type="interactions" value="22"/>
</dbReference>
<dbReference type="PANTHER" id="PTHR30126:SF39">
    <property type="entry name" value="HTH-TYPE TRANSCRIPTIONAL REGULATOR CYSL"/>
    <property type="match status" value="1"/>
</dbReference>
<dbReference type="Proteomes" id="UP000276232">
    <property type="component" value="Unassembled WGS sequence"/>
</dbReference>
<dbReference type="Pfam" id="PF00126">
    <property type="entry name" value="HTH_1"/>
    <property type="match status" value="1"/>
</dbReference>
<dbReference type="Gene3D" id="3.40.190.10">
    <property type="entry name" value="Periplasmic binding protein-like II"/>
    <property type="match status" value="2"/>
</dbReference>
<dbReference type="InterPro" id="IPR036388">
    <property type="entry name" value="WH-like_DNA-bd_sf"/>
</dbReference>
<dbReference type="SUPFAM" id="SSF46785">
    <property type="entry name" value="Winged helix' DNA-binding domain"/>
    <property type="match status" value="1"/>
</dbReference>
<evidence type="ECO:0000259" key="5">
    <source>
        <dbReference type="PROSITE" id="PS50931"/>
    </source>
</evidence>
<evidence type="ECO:0000256" key="3">
    <source>
        <dbReference type="ARBA" id="ARBA00023125"/>
    </source>
</evidence>
<comment type="caution">
    <text evidence="6">The sequence shown here is derived from an EMBL/GenBank/DDBJ whole genome shotgun (WGS) entry which is preliminary data.</text>
</comment>
<dbReference type="GO" id="GO:0000976">
    <property type="term" value="F:transcription cis-regulatory region binding"/>
    <property type="evidence" value="ECO:0007669"/>
    <property type="project" value="TreeGrafter"/>
</dbReference>
<evidence type="ECO:0000256" key="1">
    <source>
        <dbReference type="ARBA" id="ARBA00009437"/>
    </source>
</evidence>
<name>A0A3N1GAT2_9ACTN</name>
<dbReference type="InterPro" id="IPR036390">
    <property type="entry name" value="WH_DNA-bd_sf"/>
</dbReference>
<organism evidence="6 7">
    <name type="scientific">Pseudokineococcus lusitanus</name>
    <dbReference type="NCBI Taxonomy" id="763993"/>
    <lineage>
        <taxon>Bacteria</taxon>
        <taxon>Bacillati</taxon>
        <taxon>Actinomycetota</taxon>
        <taxon>Actinomycetes</taxon>
        <taxon>Kineosporiales</taxon>
        <taxon>Kineosporiaceae</taxon>
        <taxon>Pseudokineococcus</taxon>
    </lineage>
</organism>
<dbReference type="PROSITE" id="PS50931">
    <property type="entry name" value="HTH_LYSR"/>
    <property type="match status" value="1"/>
</dbReference>
<dbReference type="SUPFAM" id="SSF53850">
    <property type="entry name" value="Periplasmic binding protein-like II"/>
    <property type="match status" value="1"/>
</dbReference>
<evidence type="ECO:0000313" key="7">
    <source>
        <dbReference type="Proteomes" id="UP000276232"/>
    </source>
</evidence>
<reference evidence="6 7" key="1">
    <citation type="journal article" date="2015" name="Stand. Genomic Sci.">
        <title>Genomic Encyclopedia of Bacterial and Archaeal Type Strains, Phase III: the genomes of soil and plant-associated and newly described type strains.</title>
        <authorList>
            <person name="Whitman W.B."/>
            <person name="Woyke T."/>
            <person name="Klenk H.P."/>
            <person name="Zhou Y."/>
            <person name="Lilburn T.G."/>
            <person name="Beck B.J."/>
            <person name="De Vos P."/>
            <person name="Vandamme P."/>
            <person name="Eisen J.A."/>
            <person name="Garrity G."/>
            <person name="Hugenholtz P."/>
            <person name="Kyrpides N.C."/>
        </authorList>
    </citation>
    <scope>NUCLEOTIDE SEQUENCE [LARGE SCALE GENOMIC DNA]</scope>
    <source>
        <strain evidence="6 7">CECT 7306</strain>
    </source>
</reference>
<evidence type="ECO:0000313" key="6">
    <source>
        <dbReference type="EMBL" id="ROP27327.1"/>
    </source>
</evidence>